<dbReference type="RefSeq" id="WP_282587779.1">
    <property type="nucleotide sequence ID" value="NZ_JAMOIM010000025.1"/>
</dbReference>
<accession>A0AA42CQF4</accession>
<protein>
    <submittedName>
        <fullName evidence="2">Uncharacterized protein</fullName>
    </submittedName>
</protein>
<name>A0AA42CQF4_9HYPH</name>
<evidence type="ECO:0000313" key="2">
    <source>
        <dbReference type="EMBL" id="MCW6511402.1"/>
    </source>
</evidence>
<evidence type="ECO:0000313" key="3">
    <source>
        <dbReference type="Proteomes" id="UP001165667"/>
    </source>
</evidence>
<proteinExistence type="predicted"/>
<dbReference type="EMBL" id="JAMOIM010000025">
    <property type="protein sequence ID" value="MCW6511402.1"/>
    <property type="molecule type" value="Genomic_DNA"/>
</dbReference>
<gene>
    <name evidence="2" type="ORF">M8523_25805</name>
</gene>
<organism evidence="2 3">
    <name type="scientific">Lichenifustis flavocetrariae</name>
    <dbReference type="NCBI Taxonomy" id="2949735"/>
    <lineage>
        <taxon>Bacteria</taxon>
        <taxon>Pseudomonadati</taxon>
        <taxon>Pseudomonadota</taxon>
        <taxon>Alphaproteobacteria</taxon>
        <taxon>Hyphomicrobiales</taxon>
        <taxon>Lichenihabitantaceae</taxon>
        <taxon>Lichenifustis</taxon>
    </lineage>
</organism>
<feature type="region of interest" description="Disordered" evidence="1">
    <location>
        <begin position="1"/>
        <end position="30"/>
    </location>
</feature>
<reference evidence="2" key="1">
    <citation type="submission" date="2022-05" db="EMBL/GenBank/DDBJ databases">
        <authorList>
            <person name="Pankratov T."/>
        </authorList>
    </citation>
    <scope>NUCLEOTIDE SEQUENCE</scope>
    <source>
        <strain evidence="2">BP6-180914</strain>
    </source>
</reference>
<dbReference type="AlphaFoldDB" id="A0AA42CQF4"/>
<keyword evidence="3" id="KW-1185">Reference proteome</keyword>
<sequence length="77" mass="8840">MADKQDRMPATKRPERSPESKEARAERTEPKICPECRHAFQGSGWDGIDAHWKAKHDKVMPYAEAWPMLKAGTYKAK</sequence>
<comment type="caution">
    <text evidence="2">The sequence shown here is derived from an EMBL/GenBank/DDBJ whole genome shotgun (WGS) entry which is preliminary data.</text>
</comment>
<evidence type="ECO:0000256" key="1">
    <source>
        <dbReference type="SAM" id="MobiDB-lite"/>
    </source>
</evidence>
<dbReference type="Proteomes" id="UP001165667">
    <property type="component" value="Unassembled WGS sequence"/>
</dbReference>